<evidence type="ECO:0008006" key="3">
    <source>
        <dbReference type="Google" id="ProtNLM"/>
    </source>
</evidence>
<accession>A0AAN7S3E9</accession>
<dbReference type="EMBL" id="JAUNZN010000001">
    <property type="protein sequence ID" value="KAK4830749.1"/>
    <property type="molecule type" value="Genomic_DNA"/>
</dbReference>
<gene>
    <name evidence="1" type="ORF">QYF61_013199</name>
</gene>
<name>A0AAN7S3E9_MYCAM</name>
<comment type="caution">
    <text evidence="1">The sequence shown here is derived from an EMBL/GenBank/DDBJ whole genome shotgun (WGS) entry which is preliminary data.</text>
</comment>
<evidence type="ECO:0000313" key="2">
    <source>
        <dbReference type="Proteomes" id="UP001333110"/>
    </source>
</evidence>
<evidence type="ECO:0000313" key="1">
    <source>
        <dbReference type="EMBL" id="KAK4830749.1"/>
    </source>
</evidence>
<proteinExistence type="predicted"/>
<dbReference type="AlphaFoldDB" id="A0AAN7S3E9"/>
<organism evidence="1 2">
    <name type="scientific">Mycteria americana</name>
    <name type="common">Wood stork</name>
    <dbReference type="NCBI Taxonomy" id="33587"/>
    <lineage>
        <taxon>Eukaryota</taxon>
        <taxon>Metazoa</taxon>
        <taxon>Chordata</taxon>
        <taxon>Craniata</taxon>
        <taxon>Vertebrata</taxon>
        <taxon>Euteleostomi</taxon>
        <taxon>Archelosauria</taxon>
        <taxon>Archosauria</taxon>
        <taxon>Dinosauria</taxon>
        <taxon>Saurischia</taxon>
        <taxon>Theropoda</taxon>
        <taxon>Coelurosauria</taxon>
        <taxon>Aves</taxon>
        <taxon>Neognathae</taxon>
        <taxon>Neoaves</taxon>
        <taxon>Aequornithes</taxon>
        <taxon>Ciconiiformes</taxon>
        <taxon>Ciconiidae</taxon>
        <taxon>Mycteria</taxon>
    </lineage>
</organism>
<protein>
    <recommendedName>
        <fullName evidence="3">Rna-directed dna polymerase from mobile element jockey-like</fullName>
    </recommendedName>
</protein>
<dbReference type="Proteomes" id="UP001333110">
    <property type="component" value="Unassembled WGS sequence"/>
</dbReference>
<sequence>MLILGPMLFNIFIHDLDNRMECTLSKFMDRATGVEKWSDMKSDASWSSRNSYTWGEITLGISTDWGLICYKTVLQKKTQGFWWTAS</sequence>
<reference evidence="1 2" key="1">
    <citation type="journal article" date="2023" name="J. Hered.">
        <title>Chromosome-level genome of the wood stork (Mycteria americana) provides insight into avian chromosome evolution.</title>
        <authorList>
            <person name="Flamio R. Jr."/>
            <person name="Ramstad K.M."/>
        </authorList>
    </citation>
    <scope>NUCLEOTIDE SEQUENCE [LARGE SCALE GENOMIC DNA]</scope>
    <source>
        <strain evidence="1">JAX WOST 10</strain>
    </source>
</reference>
<keyword evidence="2" id="KW-1185">Reference proteome</keyword>